<dbReference type="AlphaFoldDB" id="A0A1D2L7T5"/>
<keyword evidence="5" id="KW-1185">Reference proteome</keyword>
<dbReference type="EMBL" id="CP023483">
    <property type="protein sequence ID" value="ATF24889.1"/>
    <property type="molecule type" value="Genomic_DNA"/>
</dbReference>
<proteinExistence type="predicted"/>
<evidence type="ECO:0000256" key="2">
    <source>
        <dbReference type="ARBA" id="ARBA00023163"/>
    </source>
</evidence>
<dbReference type="PIRSF" id="PIRSF016838">
    <property type="entry name" value="PafC"/>
    <property type="match status" value="1"/>
</dbReference>
<sequence>MKISRLISIIMILLDKERVSAHELANIFEVSKRTIYRDIDAINLAGIPVYSTSGVGGGFEIMKRYKIDQKTFSSTDISSILIGLSGFSNIIKSAELTNALTKVKSFIPADKVNEIEFQTNQIQIDLNQWISDGNVEKNLNIIKLALQNYNILSFEYTNAHGIKTERKTEPYQIILKSNHWYFHGYCYTRKDFRLFKLSRVSKLKIENSFFKPKDYQKPLLDFTDTWTSIQIRTTIRIHKSIMDRVLDFCVYEDFTSDGEEHYIVDFPLIENDYYYNIILSFGDKCQFLEPLHIRTELKNRIQNIANLYKD</sequence>
<dbReference type="InterPro" id="IPR036388">
    <property type="entry name" value="WH-like_DNA-bd_sf"/>
</dbReference>
<dbReference type="KEGG" id="bths:CNY62_00045"/>
<dbReference type="PROSITE" id="PS52050">
    <property type="entry name" value="WYL"/>
    <property type="match status" value="1"/>
</dbReference>
<dbReference type="Pfam" id="PF25583">
    <property type="entry name" value="WCX"/>
    <property type="match status" value="1"/>
</dbReference>
<dbReference type="InterPro" id="IPR028349">
    <property type="entry name" value="PafC-like"/>
</dbReference>
<name>A0A1D2L7T5_BROTH</name>
<accession>A0A1D2L7T5</accession>
<evidence type="ECO:0000256" key="1">
    <source>
        <dbReference type="ARBA" id="ARBA00023015"/>
    </source>
</evidence>
<dbReference type="Pfam" id="PF08279">
    <property type="entry name" value="HTH_11"/>
    <property type="match status" value="1"/>
</dbReference>
<dbReference type="Pfam" id="PF13280">
    <property type="entry name" value="WYL"/>
    <property type="match status" value="1"/>
</dbReference>
<dbReference type="InterPro" id="IPR001034">
    <property type="entry name" value="DeoR_HTH"/>
</dbReference>
<reference evidence="4 5" key="1">
    <citation type="submission" date="2017-09" db="EMBL/GenBank/DDBJ databases">
        <title>Complete Genome Sequences of Two Strains of the Meat Spoilage Bacterium Brochothrix thermosphacta Isolated from Ground Chicken.</title>
        <authorList>
            <person name="Paoli G.C."/>
            <person name="Wijey C."/>
            <person name="Chen C.-Y."/>
            <person name="Nguyen L."/>
            <person name="Yan X."/>
            <person name="Irwin P.L."/>
        </authorList>
    </citation>
    <scope>NUCLEOTIDE SEQUENCE [LARGE SCALE GENOMIC DNA]</scope>
    <source>
        <strain evidence="4 5">BI</strain>
    </source>
</reference>
<dbReference type="Proteomes" id="UP000243591">
    <property type="component" value="Chromosome"/>
</dbReference>
<dbReference type="InterPro" id="IPR026881">
    <property type="entry name" value="WYL_dom"/>
</dbReference>
<organism evidence="4 5">
    <name type="scientific">Brochothrix thermosphacta</name>
    <name type="common">Microbacterium thermosphactum</name>
    <dbReference type="NCBI Taxonomy" id="2756"/>
    <lineage>
        <taxon>Bacteria</taxon>
        <taxon>Bacillati</taxon>
        <taxon>Bacillota</taxon>
        <taxon>Bacilli</taxon>
        <taxon>Bacillales</taxon>
        <taxon>Listeriaceae</taxon>
        <taxon>Brochothrix</taxon>
    </lineage>
</organism>
<dbReference type="STRING" id="2756.BFR44_03285"/>
<dbReference type="Gene3D" id="1.10.10.10">
    <property type="entry name" value="Winged helix-like DNA-binding domain superfamily/Winged helix DNA-binding domain"/>
    <property type="match status" value="1"/>
</dbReference>
<dbReference type="OrthoDB" id="9815009at2"/>
<dbReference type="InterPro" id="IPR013196">
    <property type="entry name" value="HTH_11"/>
</dbReference>
<dbReference type="InterPro" id="IPR057727">
    <property type="entry name" value="WCX_dom"/>
</dbReference>
<evidence type="ECO:0000313" key="4">
    <source>
        <dbReference type="EMBL" id="ATF24889.1"/>
    </source>
</evidence>
<evidence type="ECO:0000313" key="5">
    <source>
        <dbReference type="Proteomes" id="UP000243591"/>
    </source>
</evidence>
<dbReference type="InterPro" id="IPR036390">
    <property type="entry name" value="WH_DNA-bd_sf"/>
</dbReference>
<dbReference type="SUPFAM" id="SSF46785">
    <property type="entry name" value="Winged helix' DNA-binding domain"/>
    <property type="match status" value="1"/>
</dbReference>
<dbReference type="PROSITE" id="PS51000">
    <property type="entry name" value="HTH_DEOR_2"/>
    <property type="match status" value="1"/>
</dbReference>
<dbReference type="PANTHER" id="PTHR34580:SF1">
    <property type="entry name" value="PROTEIN PAFC"/>
    <property type="match status" value="1"/>
</dbReference>
<feature type="domain" description="HTH deoR-type" evidence="3">
    <location>
        <begin position="2"/>
        <end position="57"/>
    </location>
</feature>
<gene>
    <name evidence="4" type="ORF">CNY62_00045</name>
</gene>
<protein>
    <submittedName>
        <fullName evidence="4">YafY family transcriptional regulator</fullName>
    </submittedName>
</protein>
<evidence type="ECO:0000259" key="3">
    <source>
        <dbReference type="PROSITE" id="PS51000"/>
    </source>
</evidence>
<dbReference type="InterPro" id="IPR051534">
    <property type="entry name" value="CBASS_pafABC_assoc_protein"/>
</dbReference>
<keyword evidence="2" id="KW-0804">Transcription</keyword>
<dbReference type="GO" id="GO:0003700">
    <property type="term" value="F:DNA-binding transcription factor activity"/>
    <property type="evidence" value="ECO:0007669"/>
    <property type="project" value="InterPro"/>
</dbReference>
<dbReference type="RefSeq" id="WP_029092005.1">
    <property type="nucleotide sequence ID" value="NZ_CBCPHX010000001.1"/>
</dbReference>
<dbReference type="PANTHER" id="PTHR34580">
    <property type="match status" value="1"/>
</dbReference>
<keyword evidence="1" id="KW-0805">Transcription regulation</keyword>